<feature type="compositionally biased region" description="Polar residues" evidence="1">
    <location>
        <begin position="724"/>
        <end position="733"/>
    </location>
</feature>
<dbReference type="InterPro" id="IPR001584">
    <property type="entry name" value="Integrase_cat-core"/>
</dbReference>
<dbReference type="GO" id="GO:0003676">
    <property type="term" value="F:nucleic acid binding"/>
    <property type="evidence" value="ECO:0007669"/>
    <property type="project" value="InterPro"/>
</dbReference>
<dbReference type="Pfam" id="PF03564">
    <property type="entry name" value="DUF1759"/>
    <property type="match status" value="1"/>
</dbReference>
<keyword evidence="2" id="KW-0812">Transmembrane</keyword>
<dbReference type="Pfam" id="PF18701">
    <property type="entry name" value="DUF5641"/>
    <property type="match status" value="1"/>
</dbReference>
<feature type="region of interest" description="Disordered" evidence="1">
    <location>
        <begin position="646"/>
        <end position="733"/>
    </location>
</feature>
<keyword evidence="2" id="KW-0472">Membrane</keyword>
<dbReference type="InterPro" id="IPR000477">
    <property type="entry name" value="RT_dom"/>
</dbReference>
<dbReference type="PANTHER" id="PTHR47331">
    <property type="entry name" value="PHD-TYPE DOMAIN-CONTAINING PROTEIN"/>
    <property type="match status" value="1"/>
</dbReference>
<reference evidence="4" key="1">
    <citation type="submission" date="2007-07" db="EMBL/GenBank/DDBJ databases">
        <title>PCAP assembly of the Caenorhabditis remanei genome.</title>
        <authorList>
            <consortium name="The Caenorhabditis remanei Sequencing Consortium"/>
            <person name="Wilson R.K."/>
        </authorList>
    </citation>
    <scope>NUCLEOTIDE SEQUENCE [LARGE SCALE GENOMIC DNA]</scope>
    <source>
        <strain evidence="4">PB4641</strain>
    </source>
</reference>
<dbReference type="STRING" id="31234.E3ML95"/>
<feature type="region of interest" description="Disordered" evidence="1">
    <location>
        <begin position="2073"/>
        <end position="2110"/>
    </location>
</feature>
<dbReference type="Pfam" id="PF05585">
    <property type="entry name" value="DUF1758"/>
    <property type="match status" value="1"/>
</dbReference>
<dbReference type="CDD" id="cd01644">
    <property type="entry name" value="RT_pepA17"/>
    <property type="match status" value="1"/>
</dbReference>
<feature type="compositionally biased region" description="Low complexity" evidence="1">
    <location>
        <begin position="1586"/>
        <end position="1597"/>
    </location>
</feature>
<dbReference type="OrthoDB" id="8019190at2759"/>
<feature type="domain" description="Integrase catalytic" evidence="3">
    <location>
        <begin position="1767"/>
        <end position="1951"/>
    </location>
</feature>
<feature type="transmembrane region" description="Helical" evidence="2">
    <location>
        <begin position="2167"/>
        <end position="2184"/>
    </location>
</feature>
<evidence type="ECO:0000256" key="1">
    <source>
        <dbReference type="SAM" id="MobiDB-lite"/>
    </source>
</evidence>
<dbReference type="InterPro" id="IPR036397">
    <property type="entry name" value="RNaseH_sf"/>
</dbReference>
<dbReference type="SUPFAM" id="SSF56672">
    <property type="entry name" value="DNA/RNA polymerases"/>
    <property type="match status" value="1"/>
</dbReference>
<keyword evidence="2" id="KW-1133">Transmembrane helix</keyword>
<feature type="compositionally biased region" description="Polar residues" evidence="1">
    <location>
        <begin position="323"/>
        <end position="344"/>
    </location>
</feature>
<dbReference type="Pfam" id="PF05380">
    <property type="entry name" value="Peptidase_A17"/>
    <property type="match status" value="1"/>
</dbReference>
<feature type="region of interest" description="Disordered" evidence="1">
    <location>
        <begin position="1578"/>
        <end position="1607"/>
    </location>
</feature>
<dbReference type="PROSITE" id="PS50994">
    <property type="entry name" value="INTEGRASE"/>
    <property type="match status" value="1"/>
</dbReference>
<dbReference type="Pfam" id="PF07245">
    <property type="entry name" value="Phlebovirus_G2"/>
    <property type="match status" value="1"/>
</dbReference>
<dbReference type="SUPFAM" id="SSF53098">
    <property type="entry name" value="Ribonuclease H-like"/>
    <property type="match status" value="1"/>
</dbReference>
<dbReference type="InterPro" id="IPR012337">
    <property type="entry name" value="RNaseH-like_sf"/>
</dbReference>
<evidence type="ECO:0000313" key="4">
    <source>
        <dbReference type="EMBL" id="EFP04399.1"/>
    </source>
</evidence>
<dbReference type="InterPro" id="IPR021109">
    <property type="entry name" value="Peptidase_aspartic_dom_sf"/>
</dbReference>
<dbReference type="GO" id="GO:0042575">
    <property type="term" value="C:DNA polymerase complex"/>
    <property type="evidence" value="ECO:0007669"/>
    <property type="project" value="UniProtKB-ARBA"/>
</dbReference>
<dbReference type="eggNOG" id="ENOG502QR56">
    <property type="taxonomic scope" value="Eukaryota"/>
</dbReference>
<name>E3ML95_CAERE</name>
<dbReference type="Gene3D" id="3.30.70.270">
    <property type="match status" value="1"/>
</dbReference>
<dbReference type="InterPro" id="IPR005312">
    <property type="entry name" value="DUF1759"/>
</dbReference>
<protein>
    <recommendedName>
        <fullName evidence="3">Integrase catalytic domain-containing protein</fullName>
    </recommendedName>
</protein>
<dbReference type="InterPro" id="IPR043502">
    <property type="entry name" value="DNA/RNA_pol_sf"/>
</dbReference>
<feature type="compositionally biased region" description="Low complexity" evidence="1">
    <location>
        <begin position="694"/>
        <end position="717"/>
    </location>
</feature>
<dbReference type="Pfam" id="PF17921">
    <property type="entry name" value="Integrase_H2C2"/>
    <property type="match status" value="1"/>
</dbReference>
<dbReference type="EMBL" id="DS268454">
    <property type="protein sequence ID" value="EFP04399.1"/>
    <property type="molecule type" value="Genomic_DNA"/>
</dbReference>
<dbReference type="Pfam" id="PF00078">
    <property type="entry name" value="RVT_1"/>
    <property type="match status" value="1"/>
</dbReference>
<proteinExistence type="predicted"/>
<sequence length="2761" mass="313520">MSTPQSESSPINPSSDCENENETPDESLGETREESLNNQDEDPKCEPEPEIEPEVPETPEPAPEIKETEPESEPELQKEIEEQKEELKQETFDRPLQAESALVEELQPESPRPENTPITPEESQSPIPDPPVTSPTKETMSGSGHIRTRIGWSVSRIEDILNEEEIPTPGDLQAANEDKLLHAVGVTRHLTEKLLIEVQRLETLDNQWKNLIAKDSTETSKQKEYLEKYGDYQKVKQKALDSIEQLHVLHDVARTRLHQMNAKTATDIETWDRFLQSNTTLPASNQPATTSASSSIPQTTVASITATIQPAPPLQQASPASSYTQQPIPQLATSSSNTPQTYTTPPLAPTFSFGPMRMQLPPLPVPHFNGNITQFLEFTECFDSLMNMMQLDNISRLQYLKASLQGEALELISGLPTLNQNYLIARQLLSDTYGGSLRLKHTLLQQLRDLPSIQHSRTPKDLHQFCVSVTKFLQQLTSFDINMDNMLTTSIIESKLPKRIIAKLYSNATDNPINAHDLISRLQAIARTECLVEDIFVHSRHGDFNGPQLTTMTTMTRHKPSHHKNNNPGHQQADKTSKVCDFCALPHMIHRSQDCRKYKSKVDRKQRAIELRLCFRCLGSGHSSRSCTGQCSRCHTGHHIALCSRNPEETNTKNGTAGYSPPNQQPAYSPPGQSPSWNSHTPRHQGFNNHHGRNNNNSYQYHHPPHQQQQRHSQQNRGTVHRFQPNQRSSEPHQTMIAQSTLMPFYPEQQSSIQDTAAVVPVNPMNTFQVNHLNIEEVSELEQCEMSDPQETSAPFTATTKPIIMMTVTLPIVDLNGKVKTATVFFDSGSNISYINSHFTEDLDMKVIRTKRLMINTFGSSDVKQHTSRLLQIVFLINDEKKPVQLYEVNHIANNIVTVPLTAEMTTSLLHGHYESLVRENKKVDILIGMDLLVDLLGDTKTVQLPNGLHLHITQCGPIISGREANFSPPSDSITLMIQQVDETDDVDDIEDQRNATQGQQTKAHLEKFWNMEHFGILDVPTNQEDDEVRQIFLSTITRDDNGRYFVRLLLRDTEGIPDNRILATFRLKAILKRLNEQPDLFNQYQAIFDDQLAQNFIELVPDENITDGPVVHYLAHHPVFKESSSSTKVRIVFDGSAKHKRSNRSLNDSLYTGERLLPEIAGVLLRARKPHILISADIQKAFLQLGLQVCDRDATRFLWIDSTGKIICYRYQRVPFGLKSSPYLLNATIREHLKKSDHQFAKDMQRSIYVDNVYVGVPNVEQAKEFYNISKQIFREANMNLCQFTSNSLEANQFFEAQEKSSEPTEMKLLGVQWDKTTDEFIIQPPKQPVGLLTKRNTLKTIASNYDPLGFIAPTTVKGKLFFQKLCFDHHVWDTPLSQELHPLWNDITESWKGDALRIPRQFFTQDDLDRTLMIELHVFTDASQHAFGAVAYLRLLLENNTSKCCFVMSKNRIAPLRPQHSIPQLEMVGVLTGVRLGKYIEKELDFVIDQKYLWSDSLCTIDLIQSSTLPSNRFMRNRIKLIQEQSSGFIFSHIPGNNNPADLLTRGVSFHQLKESYIWLHGPTFLSSTNPLPLRNSSQMEKPNTNTSLTTTELSESTHEDITPPTPLIDAQRFSSFHRLLRTIMVVLHFITKHRIALHLHAARAREVLYRTAQTMHPPTEACQTSLDLKKNNKGLWIFTGRVEERPLIYLPHSSITRLLVLDVHNRHNHSSPSFTLSRLRDSVWIPKGLSFVNKCIKTCQQCNIRKTKPYRQPNFAPFPSTRYLTSRPFEHVGTDYAGPFNVLTTPQQSSSCWFILFTCLYSRYTVVKVVLNMEAESFLHALRQLAAMFGTPKNIVCDNGSQLAMMKKVMEIISTRNPQQLLNSTNLPTFKYIPAHSPWAGGIYERVIGLIKESLRKIGIQRQLLTLQDFETILIECTAVINLRPISYVSNHENLIALRPVDFVFPDSNINHQFDIEPMDLSDIPKGRAALVENWSRSASITADFRRRWNKEYPQVLQDRRAFIHRQKHAAEKKPQVGDVVLIEQPGVAKEKWIMARILEVKPRSAIIKNGKTRRLGEYPFSKLFPIETDFDSDSDHSHQNSETEQKTAETTPVTHPEPQQTTRKSPRLLPHTTTLALLLSILLPTMHCATTPESEIETYPNSTTVTTIVENHIDSWKIMLENIIRAWILLCFLYAVAIALKFIFHMIWTVISTFIGFIPTTLRFIRRIWNFIWNKGWRNRRRSPRSHVILLTIIFLFKLTDGCSEIASLQATDHICIEENGHQSCTINTVSELHLRPNGTIGCFNIVDKDVILRSIEVQITGITSTCQSRTHFFSREFEILNEYSHRCPGAGSCVSAKCSKTTLEDDIEELSLAARKSPGFTRCYEGCGGWACSCFRWDSSCLFHRIYAEASSSDIFEVFTCPSWTTMVEVEIQYSGKLFQAVINHGIPYKIPNTNLTVTITGFSTPPTPLHGATFLKRTKGTDKTTVEIGYSFTAVASSGHPSKGLIGELQCATFGEADFFDCVFDQSLCECDNQGTYVDCLCNWISLNAIVESSKLPQQEADTKIYWQEDQMHTTTQSSALISLQIDFNNQSVVRLAREGSCEATATKVTGCASCQSGASTNVECISSYGELVAQLECPMFIRFISCSEKGKTNIIKIFSSTIEVDWNCTLTCGLISTKLQLQGQLVDEPRFSPPSLTYAQRENRAISESPLDTIFKTIENWYNNIVSYLSKTLFSIVIVVLIIFLVFRLFCFSSGMSRLQPRRRQYRYSRFRID</sequence>
<feature type="compositionally biased region" description="Basic and acidic residues" evidence="1">
    <location>
        <begin position="2077"/>
        <end position="2091"/>
    </location>
</feature>
<evidence type="ECO:0000313" key="5">
    <source>
        <dbReference type="Proteomes" id="UP000008281"/>
    </source>
</evidence>
<feature type="transmembrane region" description="Helical" evidence="2">
    <location>
        <begin position="2190"/>
        <end position="2209"/>
    </location>
</feature>
<dbReference type="Gene3D" id="3.10.10.10">
    <property type="entry name" value="HIV Type 1 Reverse Transcriptase, subunit A, domain 1"/>
    <property type="match status" value="1"/>
</dbReference>
<feature type="compositionally biased region" description="Basic and acidic residues" evidence="1">
    <location>
        <begin position="29"/>
        <end position="47"/>
    </location>
</feature>
<dbReference type="InterPro" id="IPR008737">
    <property type="entry name" value="DUF1758"/>
</dbReference>
<dbReference type="Gene3D" id="2.60.40.3770">
    <property type="match status" value="1"/>
</dbReference>
<dbReference type="HOGENOM" id="CLU_000526_7_0_1"/>
<organism evidence="5">
    <name type="scientific">Caenorhabditis remanei</name>
    <name type="common">Caenorhabditis vulgaris</name>
    <dbReference type="NCBI Taxonomy" id="31234"/>
    <lineage>
        <taxon>Eukaryota</taxon>
        <taxon>Metazoa</taxon>
        <taxon>Ecdysozoa</taxon>
        <taxon>Nematoda</taxon>
        <taxon>Chromadorea</taxon>
        <taxon>Rhabditida</taxon>
        <taxon>Rhabditina</taxon>
        <taxon>Rhabditomorpha</taxon>
        <taxon>Rhabditoidea</taxon>
        <taxon>Rhabditidae</taxon>
        <taxon>Peloderinae</taxon>
        <taxon>Caenorhabditis</taxon>
    </lineage>
</organism>
<dbReference type="GO" id="GO:0015074">
    <property type="term" value="P:DNA integration"/>
    <property type="evidence" value="ECO:0007669"/>
    <property type="project" value="InterPro"/>
</dbReference>
<evidence type="ECO:0000259" key="3">
    <source>
        <dbReference type="PROSITE" id="PS50994"/>
    </source>
</evidence>
<feature type="region of interest" description="Disordered" evidence="1">
    <location>
        <begin position="1"/>
        <end position="147"/>
    </location>
</feature>
<feature type="compositionally biased region" description="Polar residues" evidence="1">
    <location>
        <begin position="652"/>
        <end position="667"/>
    </location>
</feature>
<feature type="compositionally biased region" description="Acidic residues" evidence="1">
    <location>
        <begin position="17"/>
        <end position="28"/>
    </location>
</feature>
<feature type="region of interest" description="Disordered" evidence="1">
    <location>
        <begin position="312"/>
        <end position="348"/>
    </location>
</feature>
<evidence type="ECO:0000256" key="2">
    <source>
        <dbReference type="SAM" id="Phobius"/>
    </source>
</evidence>
<dbReference type="InterPro" id="IPR009878">
    <property type="entry name" value="Phlebovirus_G2_fusion"/>
</dbReference>
<accession>E3ML95</accession>
<feature type="transmembrane region" description="Helical" evidence="2">
    <location>
        <begin position="2720"/>
        <end position="2742"/>
    </location>
</feature>
<feature type="compositionally biased region" description="Polar residues" evidence="1">
    <location>
        <begin position="116"/>
        <end position="126"/>
    </location>
</feature>
<feature type="compositionally biased region" description="Polar residues" evidence="1">
    <location>
        <begin position="2092"/>
        <end position="2107"/>
    </location>
</feature>
<feature type="compositionally biased region" description="Polar residues" evidence="1">
    <location>
        <begin position="1"/>
        <end position="16"/>
    </location>
</feature>
<dbReference type="InterPro" id="IPR041588">
    <property type="entry name" value="Integrase_H2C2"/>
</dbReference>
<dbReference type="InterPro" id="IPR040676">
    <property type="entry name" value="DUF5641"/>
</dbReference>
<dbReference type="InterPro" id="IPR008042">
    <property type="entry name" value="Retrotrans_Pao"/>
</dbReference>
<dbReference type="InterPro" id="IPR043128">
    <property type="entry name" value="Rev_trsase/Diguanyl_cyclase"/>
</dbReference>
<dbReference type="InParanoid" id="E3ML95"/>
<dbReference type="PANTHER" id="PTHR47331:SF1">
    <property type="entry name" value="GAG-LIKE PROTEIN"/>
    <property type="match status" value="1"/>
</dbReference>
<dbReference type="Proteomes" id="UP000008281">
    <property type="component" value="Unassembled WGS sequence"/>
</dbReference>
<feature type="compositionally biased region" description="Basic and acidic residues" evidence="1">
    <location>
        <begin position="63"/>
        <end position="93"/>
    </location>
</feature>
<keyword evidence="5" id="KW-1185">Reference proteome</keyword>
<gene>
    <name evidence="4" type="ORF">CRE_25656</name>
</gene>
<feature type="compositionally biased region" description="Acidic residues" evidence="1">
    <location>
        <begin position="48"/>
        <end position="57"/>
    </location>
</feature>
<dbReference type="Gene3D" id="2.40.70.10">
    <property type="entry name" value="Acid Proteases"/>
    <property type="match status" value="1"/>
</dbReference>
<dbReference type="Gene3D" id="3.30.420.10">
    <property type="entry name" value="Ribonuclease H-like superfamily/Ribonuclease H"/>
    <property type="match status" value="1"/>
</dbReference>